<protein>
    <submittedName>
        <fullName evidence="2">Uncharacterized protein</fullName>
    </submittedName>
</protein>
<dbReference type="EMBL" id="JAULSV010000003">
    <property type="protein sequence ID" value="KAK0649164.1"/>
    <property type="molecule type" value="Genomic_DNA"/>
</dbReference>
<reference evidence="2" key="1">
    <citation type="submission" date="2023-06" db="EMBL/GenBank/DDBJ databases">
        <title>Genome-scale phylogeny and comparative genomics of the fungal order Sordariales.</title>
        <authorList>
            <consortium name="Lawrence Berkeley National Laboratory"/>
            <person name="Hensen N."/>
            <person name="Bonometti L."/>
            <person name="Westerberg I."/>
            <person name="Brannstrom I.O."/>
            <person name="Guillou S."/>
            <person name="Cros-Aarteil S."/>
            <person name="Calhoun S."/>
            <person name="Haridas S."/>
            <person name="Kuo A."/>
            <person name="Mondo S."/>
            <person name="Pangilinan J."/>
            <person name="Riley R."/>
            <person name="Labutti K."/>
            <person name="Andreopoulos B."/>
            <person name="Lipzen A."/>
            <person name="Chen C."/>
            <person name="Yanf M."/>
            <person name="Daum C."/>
            <person name="Ng V."/>
            <person name="Clum A."/>
            <person name="Steindorff A."/>
            <person name="Ohm R."/>
            <person name="Martin F."/>
            <person name="Silar P."/>
            <person name="Natvig D."/>
            <person name="Lalanne C."/>
            <person name="Gautier V."/>
            <person name="Ament-Velasquez S.L."/>
            <person name="Kruys A."/>
            <person name="Hutchinson M.I."/>
            <person name="Powell A.J."/>
            <person name="Barry K."/>
            <person name="Miller A.N."/>
            <person name="Grigoriev I.V."/>
            <person name="Debuchy R."/>
            <person name="Gladieux P."/>
            <person name="Thoren M.H."/>
            <person name="Johannesson H."/>
        </authorList>
    </citation>
    <scope>NUCLEOTIDE SEQUENCE</scope>
    <source>
        <strain evidence="2">SMH2532-1</strain>
    </source>
</reference>
<keyword evidence="1" id="KW-0472">Membrane</keyword>
<keyword evidence="3" id="KW-1185">Reference proteome</keyword>
<proteinExistence type="predicted"/>
<feature type="transmembrane region" description="Helical" evidence="1">
    <location>
        <begin position="13"/>
        <end position="36"/>
    </location>
</feature>
<dbReference type="Proteomes" id="UP001174936">
    <property type="component" value="Unassembled WGS sequence"/>
</dbReference>
<evidence type="ECO:0000313" key="2">
    <source>
        <dbReference type="EMBL" id="KAK0649164.1"/>
    </source>
</evidence>
<sequence>MSDIPDSRLIADAVFLVTALLLAVTLAVLYIGNTVVVAKSRYHESREKWPIFKTEMALVVIHPFLCLIVGLLWPFVAVWNGARWVCAADKSWCGVSCGEVRRRMRGRNKGAVIRGGYRGVEVEVDEPEECELMVVPVEPNEVV</sequence>
<evidence type="ECO:0000256" key="1">
    <source>
        <dbReference type="SAM" id="Phobius"/>
    </source>
</evidence>
<keyword evidence="1" id="KW-1133">Transmembrane helix</keyword>
<name>A0AA39YBC3_9PEZI</name>
<evidence type="ECO:0000313" key="3">
    <source>
        <dbReference type="Proteomes" id="UP001174936"/>
    </source>
</evidence>
<keyword evidence="1" id="KW-0812">Transmembrane</keyword>
<feature type="transmembrane region" description="Helical" evidence="1">
    <location>
        <begin position="57"/>
        <end position="79"/>
    </location>
</feature>
<comment type="caution">
    <text evidence="2">The sequence shown here is derived from an EMBL/GenBank/DDBJ whole genome shotgun (WGS) entry which is preliminary data.</text>
</comment>
<accession>A0AA39YBC3</accession>
<gene>
    <name evidence="2" type="ORF">B0T16DRAFT_456601</name>
</gene>
<organism evidence="2 3">
    <name type="scientific">Cercophora newfieldiana</name>
    <dbReference type="NCBI Taxonomy" id="92897"/>
    <lineage>
        <taxon>Eukaryota</taxon>
        <taxon>Fungi</taxon>
        <taxon>Dikarya</taxon>
        <taxon>Ascomycota</taxon>
        <taxon>Pezizomycotina</taxon>
        <taxon>Sordariomycetes</taxon>
        <taxon>Sordariomycetidae</taxon>
        <taxon>Sordariales</taxon>
        <taxon>Lasiosphaeriaceae</taxon>
        <taxon>Cercophora</taxon>
    </lineage>
</organism>
<dbReference type="AlphaFoldDB" id="A0AA39YBC3"/>